<evidence type="ECO:0000313" key="2">
    <source>
        <dbReference type="Proteomes" id="UP000239532"/>
    </source>
</evidence>
<proteinExistence type="predicted"/>
<sequence>MKRSDLEQQYKELGNQLPLQYPNLNFKNHCYWRIALDQAVGDQWNQHISSPAYKNLSDQQLEDVVSHLKSYEQDEKLLDQHNRASLKWRGKL</sequence>
<name>A0A2S9WW98_9FLAO</name>
<dbReference type="EMBL" id="MQUC01000003">
    <property type="protein sequence ID" value="PRP67750.1"/>
    <property type="molecule type" value="Genomic_DNA"/>
</dbReference>
<dbReference type="Proteomes" id="UP000239532">
    <property type="component" value="Unassembled WGS sequence"/>
</dbReference>
<accession>A0A2S9WW98</accession>
<evidence type="ECO:0000313" key="1">
    <source>
        <dbReference type="EMBL" id="PRP67750.1"/>
    </source>
</evidence>
<organism evidence="1 2">
    <name type="scientific">Nonlabens agnitus</name>
    <dbReference type="NCBI Taxonomy" id="870484"/>
    <lineage>
        <taxon>Bacteria</taxon>
        <taxon>Pseudomonadati</taxon>
        <taxon>Bacteroidota</taxon>
        <taxon>Flavobacteriia</taxon>
        <taxon>Flavobacteriales</taxon>
        <taxon>Flavobacteriaceae</taxon>
        <taxon>Nonlabens</taxon>
    </lineage>
</organism>
<dbReference type="RefSeq" id="WP_105983451.1">
    <property type="nucleotide sequence ID" value="NZ_MQUC01000003.1"/>
</dbReference>
<gene>
    <name evidence="1" type="ORF">BST86_11925</name>
</gene>
<dbReference type="OrthoDB" id="281270at2"/>
<protein>
    <submittedName>
        <fullName evidence="1">Uncharacterized protein</fullName>
    </submittedName>
</protein>
<reference evidence="1 2" key="1">
    <citation type="submission" date="2016-11" db="EMBL/GenBank/DDBJ databases">
        <title>Trade-off between light-utilization and light-protection in marine flavobacteria.</title>
        <authorList>
            <person name="Kumagai Y."/>
        </authorList>
    </citation>
    <scope>NUCLEOTIDE SEQUENCE [LARGE SCALE GENOMIC DNA]</scope>
    <source>
        <strain evidence="1 2">JCM 17109</strain>
    </source>
</reference>
<keyword evidence="2" id="KW-1185">Reference proteome</keyword>
<comment type="caution">
    <text evidence="1">The sequence shown here is derived from an EMBL/GenBank/DDBJ whole genome shotgun (WGS) entry which is preliminary data.</text>
</comment>
<dbReference type="AlphaFoldDB" id="A0A2S9WW98"/>